<dbReference type="CDD" id="cd11061">
    <property type="entry name" value="CYP67-like"/>
    <property type="match status" value="1"/>
</dbReference>
<feature type="transmembrane region" description="Helical" evidence="4">
    <location>
        <begin position="94"/>
        <end position="114"/>
    </location>
</feature>
<keyword evidence="3" id="KW-0349">Heme</keyword>
<feature type="binding site" description="axial binding residue" evidence="3">
    <location>
        <position position="521"/>
    </location>
    <ligand>
        <name>heme</name>
        <dbReference type="ChEBI" id="CHEBI:30413"/>
    </ligand>
    <ligandPart>
        <name>Fe</name>
        <dbReference type="ChEBI" id="CHEBI:18248"/>
    </ligandPart>
</feature>
<dbReference type="GO" id="GO:0016705">
    <property type="term" value="F:oxidoreductase activity, acting on paired donors, with incorporation or reduction of molecular oxygen"/>
    <property type="evidence" value="ECO:0007669"/>
    <property type="project" value="InterPro"/>
</dbReference>
<dbReference type="Proteomes" id="UP000596902">
    <property type="component" value="Unassembled WGS sequence"/>
</dbReference>
<evidence type="ECO:0000256" key="1">
    <source>
        <dbReference type="ARBA" id="ARBA00010790"/>
    </source>
</evidence>
<evidence type="ECO:0000313" key="6">
    <source>
        <dbReference type="EMBL" id="KAF7678689.1"/>
    </source>
</evidence>
<dbReference type="InterPro" id="IPR036396">
    <property type="entry name" value="Cyt_P450_sf"/>
</dbReference>
<dbReference type="Gene3D" id="1.10.630.10">
    <property type="entry name" value="Cytochrome P450"/>
    <property type="match status" value="1"/>
</dbReference>
<keyword evidence="4" id="KW-0472">Membrane</keyword>
<protein>
    <submittedName>
        <fullName evidence="6">Alcohol oxidase</fullName>
    </submittedName>
</protein>
<evidence type="ECO:0000313" key="7">
    <source>
        <dbReference type="Proteomes" id="UP000596902"/>
    </source>
</evidence>
<dbReference type="EMBL" id="JAAABM010000004">
    <property type="protein sequence ID" value="KAF7678689.1"/>
    <property type="molecule type" value="Genomic_DNA"/>
</dbReference>
<reference evidence="6" key="1">
    <citation type="submission" date="2020-01" db="EMBL/GenBank/DDBJ databases">
        <authorList>
            <person name="Feng Z.H.Z."/>
        </authorList>
    </citation>
    <scope>NUCLEOTIDE SEQUENCE</scope>
    <source>
        <strain evidence="6">CBS107.38</strain>
    </source>
</reference>
<evidence type="ECO:0000256" key="2">
    <source>
        <dbReference type="ARBA" id="ARBA00023180"/>
    </source>
</evidence>
<dbReference type="SUPFAM" id="SSF48264">
    <property type="entry name" value="Cytochrome P450"/>
    <property type="match status" value="1"/>
</dbReference>
<dbReference type="InterPro" id="IPR007867">
    <property type="entry name" value="GMC_OxRtase_C"/>
</dbReference>
<dbReference type="GO" id="GO:0004497">
    <property type="term" value="F:monooxygenase activity"/>
    <property type="evidence" value="ECO:0007669"/>
    <property type="project" value="InterPro"/>
</dbReference>
<dbReference type="GO" id="GO:0005506">
    <property type="term" value="F:iron ion binding"/>
    <property type="evidence" value="ECO:0007669"/>
    <property type="project" value="InterPro"/>
</dbReference>
<dbReference type="GO" id="GO:0020037">
    <property type="term" value="F:heme binding"/>
    <property type="evidence" value="ECO:0007669"/>
    <property type="project" value="InterPro"/>
</dbReference>
<dbReference type="SUPFAM" id="SSF51905">
    <property type="entry name" value="FAD/NAD(P)-binding domain"/>
    <property type="match status" value="1"/>
</dbReference>
<dbReference type="InterPro" id="IPR002401">
    <property type="entry name" value="Cyt_P450_E_grp-I"/>
</dbReference>
<dbReference type="InterPro" id="IPR012132">
    <property type="entry name" value="GMC_OxRdtase"/>
</dbReference>
<proteinExistence type="inferred from homology"/>
<gene>
    <name evidence="6" type="ORF">GT037_004070</name>
</gene>
<dbReference type="GO" id="GO:0050660">
    <property type="term" value="F:flavin adenine dinucleotide binding"/>
    <property type="evidence" value="ECO:0007669"/>
    <property type="project" value="InterPro"/>
</dbReference>
<dbReference type="Pfam" id="PF00732">
    <property type="entry name" value="GMC_oxred_N"/>
    <property type="match status" value="1"/>
</dbReference>
<dbReference type="PANTHER" id="PTHR11552">
    <property type="entry name" value="GLUCOSE-METHANOL-CHOLINE GMC OXIDOREDUCTASE"/>
    <property type="match status" value="1"/>
</dbReference>
<dbReference type="Gene3D" id="3.30.560.10">
    <property type="entry name" value="Glucose Oxidase, domain 3"/>
    <property type="match status" value="1"/>
</dbReference>
<dbReference type="PRINTS" id="PR00385">
    <property type="entry name" value="P450"/>
</dbReference>
<evidence type="ECO:0000256" key="4">
    <source>
        <dbReference type="SAM" id="Phobius"/>
    </source>
</evidence>
<name>A0A8H7B7J1_9PLEO</name>
<evidence type="ECO:0000256" key="3">
    <source>
        <dbReference type="PIRSR" id="PIRSR602401-1"/>
    </source>
</evidence>
<dbReference type="InterPro" id="IPR001128">
    <property type="entry name" value="Cyt_P450"/>
</dbReference>
<keyword evidence="3" id="KW-0479">Metal-binding</keyword>
<dbReference type="GO" id="GO:0016614">
    <property type="term" value="F:oxidoreductase activity, acting on CH-OH group of donors"/>
    <property type="evidence" value="ECO:0007669"/>
    <property type="project" value="InterPro"/>
</dbReference>
<dbReference type="GO" id="GO:0044550">
    <property type="term" value="P:secondary metabolite biosynthetic process"/>
    <property type="evidence" value="ECO:0007669"/>
    <property type="project" value="TreeGrafter"/>
</dbReference>
<dbReference type="Pfam" id="PF00067">
    <property type="entry name" value="p450"/>
    <property type="match status" value="1"/>
</dbReference>
<dbReference type="SUPFAM" id="SSF54373">
    <property type="entry name" value="FAD-linked reductases, C-terminal domain"/>
    <property type="match status" value="1"/>
</dbReference>
<keyword evidence="3" id="KW-0408">Iron</keyword>
<feature type="domain" description="Glucose-methanol-choline oxidoreductase N-terminal" evidence="5">
    <location>
        <begin position="863"/>
        <end position="877"/>
    </location>
</feature>
<dbReference type="GeneID" id="62202295"/>
<comment type="similarity">
    <text evidence="1">Belongs to the GMC oxidoreductase family.</text>
</comment>
<feature type="transmembrane region" description="Helical" evidence="4">
    <location>
        <begin position="68"/>
        <end position="88"/>
    </location>
</feature>
<dbReference type="Gene3D" id="3.50.50.60">
    <property type="entry name" value="FAD/NAD(P)-binding domain"/>
    <property type="match status" value="1"/>
</dbReference>
<feature type="transmembrane region" description="Helical" evidence="4">
    <location>
        <begin position="43"/>
        <end position="61"/>
    </location>
</feature>
<dbReference type="RefSeq" id="XP_038788824.1">
    <property type="nucleotide sequence ID" value="XM_038929117.1"/>
</dbReference>
<comment type="cofactor">
    <cofactor evidence="3">
        <name>heme</name>
        <dbReference type="ChEBI" id="CHEBI:30413"/>
    </cofactor>
</comment>
<dbReference type="AlphaFoldDB" id="A0A8H7B7J1"/>
<dbReference type="InterPro" id="IPR036188">
    <property type="entry name" value="FAD/NAD-bd_sf"/>
</dbReference>
<keyword evidence="2" id="KW-0325">Glycoprotein</keyword>
<comment type="caution">
    <text evidence="6">The sequence shown here is derived from an EMBL/GenBank/DDBJ whole genome shotgun (WGS) entry which is preliminary data.</text>
</comment>
<sequence length="1162" mass="127546">MMLAFRTHGGVLETRSFVLSLRAFATTMDFIRDAVHNAAQRSVSQSAIAATLFGIVFHLLVRPFEFELIMFHFMAASTLTFFGMFYTFGFVKALTFASCFSIGLLGSIALYRLAFHRCRNFPGPTAAKISKFYAARLSAKNVQYYKELEKMHGQYGDFVRTGPREISVLRKSAVPILYGPNSECSKSTWYGQTGNDPKKCSIHMTRDFNDHRLRRRAWDRGFSIKALSTYEPRIKAKADLFKSQLTEKGGSSMDVSAWSMFFSFDVMGEVGFGKDFNNLKSGVEHVAIKGVHAHMTMLGIMSTVPWLLNVLSSIPGAAAGYSDFFSFCADQIREKHKTWNSEKYPQDVVSWLLKAVKEKDASASPSAAALEDDSRVMIIAGSETTATTLAGALFYLAKCPTKQKRLQQFLDQAMPGGYSQWSYEKVKSVSYLDDFLNETLRLRPALLTGGARETPAKGIQVDETYIPGNTNVVVPVSLIQRDPRWWQEAEDFVPERFGERKIQMETDKAPYLPFSLGAYSCPGKNLAQMSLRISLSMIAQNFDGITKISPYLGLPALPIMRSSLSLVYLAVAIVSAVPVAEHEKRQSAEFDYVIVGGGTAGLTLANRLSEDSTMKVAVIEAGGLYQVTNPLLSSTPAGDVLWAGSSPLDQNLLVDWNFITAPQAGANGRRIKYARGKCLGGSSARNFMIYQRGDRGSYQRWADQVGDDSYTFDNLMPYFKKSVKFTPPNTQLRASNGSAEYVASAFDASGGPLDVSYANYAGPFSSYMEGGLNGIGIPTRPDFNSGELMGAQYCSSTITPGNQKRASSQTAFLDAVKNRPNLKVYSLTRAEKIIFDSEKRATGVQLPFGSILTAKREVILSAGAFQSPQLLMVSGVGPAAQLKKFNIPVIADRRGVGQNMQDHIFFGPTYRYKVQTLTKLANDLLYVGAQFAFDYGLLKKGPLTNPVCDFLGWEKAPRNLISSEAAAVLDQYPASWPDIEYLSAPGYIGDFSNLFATQPKDGYQYASILGAIVAPLSRGSVTITSSSTAQLPSIDPGWLTDPTDQSVAIAIYKRTRQAFATDAMKRGLADTKEYFPGPNVQTDEQILNTIRDTLMTVWHASCTCKMGKVDDPDAVVDSKARVIGVTGLRVVDASSFALLPPGHPQSTVYALAEKIADDIKRS</sequence>
<keyword evidence="4" id="KW-0812">Transmembrane</keyword>
<keyword evidence="4" id="KW-1133">Transmembrane helix</keyword>
<dbReference type="PANTHER" id="PTHR11552:SF138">
    <property type="entry name" value="DEHYDROGENASE PKFF-RELATED"/>
    <property type="match status" value="1"/>
</dbReference>
<reference evidence="6" key="2">
    <citation type="submission" date="2020-08" db="EMBL/GenBank/DDBJ databases">
        <title>Draft Genome Sequence of Cumin Blight Pathogen Alternaria burnsii.</title>
        <authorList>
            <person name="Feng Z."/>
        </authorList>
    </citation>
    <scope>NUCLEOTIDE SEQUENCE</scope>
    <source>
        <strain evidence="6">CBS107.38</strain>
    </source>
</reference>
<dbReference type="PRINTS" id="PR00463">
    <property type="entry name" value="EP450I"/>
</dbReference>
<dbReference type="PROSITE" id="PS00624">
    <property type="entry name" value="GMC_OXRED_2"/>
    <property type="match status" value="1"/>
</dbReference>
<accession>A0A8H7B7J1</accession>
<organism evidence="6 7">
    <name type="scientific">Alternaria burnsii</name>
    <dbReference type="NCBI Taxonomy" id="1187904"/>
    <lineage>
        <taxon>Eukaryota</taxon>
        <taxon>Fungi</taxon>
        <taxon>Dikarya</taxon>
        <taxon>Ascomycota</taxon>
        <taxon>Pezizomycotina</taxon>
        <taxon>Dothideomycetes</taxon>
        <taxon>Pleosporomycetidae</taxon>
        <taxon>Pleosporales</taxon>
        <taxon>Pleosporineae</taxon>
        <taxon>Pleosporaceae</taxon>
        <taxon>Alternaria</taxon>
        <taxon>Alternaria sect. Alternaria</taxon>
    </lineage>
</organism>
<dbReference type="InterPro" id="IPR000172">
    <property type="entry name" value="GMC_OxRdtase_N"/>
</dbReference>
<evidence type="ECO:0000259" key="5">
    <source>
        <dbReference type="PROSITE" id="PS00624"/>
    </source>
</evidence>
<dbReference type="Pfam" id="PF05199">
    <property type="entry name" value="GMC_oxred_C"/>
    <property type="match status" value="1"/>
</dbReference>
<keyword evidence="7" id="KW-1185">Reference proteome</keyword>